<feature type="domain" description="CheW-like" evidence="1">
    <location>
        <begin position="3"/>
        <end position="143"/>
    </location>
</feature>
<dbReference type="InterPro" id="IPR036061">
    <property type="entry name" value="CheW-like_dom_sf"/>
</dbReference>
<dbReference type="GO" id="GO:0007165">
    <property type="term" value="P:signal transduction"/>
    <property type="evidence" value="ECO:0007669"/>
    <property type="project" value="InterPro"/>
</dbReference>
<dbReference type="InterPro" id="IPR039315">
    <property type="entry name" value="CheW"/>
</dbReference>
<reference evidence="2 3" key="1">
    <citation type="submission" date="2020-11" db="EMBL/GenBank/DDBJ databases">
        <title>Draft genome sequencing of a Lachnospiraceae strain isolated from anoxic soil subjected to BSD treatment.</title>
        <authorList>
            <person name="Uek A."/>
            <person name="Tonouchi A."/>
        </authorList>
    </citation>
    <scope>NUCLEOTIDE SEQUENCE [LARGE SCALE GENOMIC DNA]</scope>
    <source>
        <strain evidence="2 3">TB5</strain>
    </source>
</reference>
<keyword evidence="3" id="KW-1185">Reference proteome</keyword>
<dbReference type="GO" id="GO:0006935">
    <property type="term" value="P:chemotaxis"/>
    <property type="evidence" value="ECO:0007669"/>
    <property type="project" value="InterPro"/>
</dbReference>
<dbReference type="SUPFAM" id="SSF50341">
    <property type="entry name" value="CheW-like"/>
    <property type="match status" value="1"/>
</dbReference>
<dbReference type="PANTHER" id="PTHR22617:SF23">
    <property type="entry name" value="CHEMOTAXIS PROTEIN CHEW"/>
    <property type="match status" value="1"/>
</dbReference>
<accession>A0A7R7EJL6</accession>
<evidence type="ECO:0000313" key="2">
    <source>
        <dbReference type="EMBL" id="BCN29657.1"/>
    </source>
</evidence>
<protein>
    <submittedName>
        <fullName evidence="2">Chemotaxis protein CheW</fullName>
    </submittedName>
</protein>
<dbReference type="Proteomes" id="UP000595897">
    <property type="component" value="Chromosome"/>
</dbReference>
<dbReference type="Gene3D" id="2.40.50.180">
    <property type="entry name" value="CheA-289, Domain 4"/>
    <property type="match status" value="1"/>
</dbReference>
<proteinExistence type="predicted"/>
<dbReference type="Pfam" id="PF01584">
    <property type="entry name" value="CheW"/>
    <property type="match status" value="1"/>
</dbReference>
<dbReference type="Gene3D" id="2.30.30.40">
    <property type="entry name" value="SH3 Domains"/>
    <property type="match status" value="1"/>
</dbReference>
<evidence type="ECO:0000259" key="1">
    <source>
        <dbReference type="PROSITE" id="PS50851"/>
    </source>
</evidence>
<dbReference type="InterPro" id="IPR002545">
    <property type="entry name" value="CheW-lke_dom"/>
</dbReference>
<dbReference type="RefSeq" id="WP_271714926.1">
    <property type="nucleotide sequence ID" value="NZ_AP024169.1"/>
</dbReference>
<dbReference type="SMART" id="SM00260">
    <property type="entry name" value="CheW"/>
    <property type="match status" value="1"/>
</dbReference>
<name>A0A7R7EJL6_9FIRM</name>
<dbReference type="GO" id="GO:0005829">
    <property type="term" value="C:cytosol"/>
    <property type="evidence" value="ECO:0007669"/>
    <property type="project" value="TreeGrafter"/>
</dbReference>
<dbReference type="KEGG" id="ahb:bsdtb5_09520"/>
<dbReference type="AlphaFoldDB" id="A0A7R7EJL6"/>
<organism evidence="2 3">
    <name type="scientific">Anaeromicropila herbilytica</name>
    <dbReference type="NCBI Taxonomy" id="2785025"/>
    <lineage>
        <taxon>Bacteria</taxon>
        <taxon>Bacillati</taxon>
        <taxon>Bacillota</taxon>
        <taxon>Clostridia</taxon>
        <taxon>Lachnospirales</taxon>
        <taxon>Lachnospiraceae</taxon>
        <taxon>Anaeromicropila</taxon>
    </lineage>
</organism>
<evidence type="ECO:0000313" key="3">
    <source>
        <dbReference type="Proteomes" id="UP000595897"/>
    </source>
</evidence>
<sequence length="157" mass="17666">MNETKQVIFKLDDEEYGLDIMNVNAIEKYTNIVRVPNASKFIQGIINLRGDVIPVYSLRTKFGLQSKKTNEDTKLIITKSNEMLIAFEVDSVAEILEIENENISAAPSIVKSVDTAYIDKVANLEGRMIILLDLGRILSDSEKDSIEKMLEMNQPAN</sequence>
<dbReference type="EMBL" id="AP024169">
    <property type="protein sequence ID" value="BCN29657.1"/>
    <property type="molecule type" value="Genomic_DNA"/>
</dbReference>
<gene>
    <name evidence="2" type="primary">cheW-2</name>
    <name evidence="2" type="ORF">bsdtb5_09520</name>
</gene>
<dbReference type="PROSITE" id="PS50851">
    <property type="entry name" value="CHEW"/>
    <property type="match status" value="1"/>
</dbReference>
<dbReference type="PANTHER" id="PTHR22617">
    <property type="entry name" value="CHEMOTAXIS SENSOR HISTIDINE KINASE-RELATED"/>
    <property type="match status" value="1"/>
</dbReference>